<protein>
    <recommendedName>
        <fullName evidence="1">Reverse transcriptase zinc-binding domain-containing protein</fullName>
    </recommendedName>
</protein>
<feature type="domain" description="Reverse transcriptase zinc-binding" evidence="1">
    <location>
        <begin position="52"/>
        <end position="117"/>
    </location>
</feature>
<reference evidence="2 3" key="1">
    <citation type="submission" date="2024-01" db="EMBL/GenBank/DDBJ databases">
        <title>Genome assemblies of Stephania.</title>
        <authorList>
            <person name="Yang L."/>
        </authorList>
    </citation>
    <scope>NUCLEOTIDE SEQUENCE [LARGE SCALE GENOMIC DNA]</scope>
    <source>
        <strain evidence="2">JXDWG</strain>
        <tissue evidence="2">Leaf</tissue>
    </source>
</reference>
<evidence type="ECO:0000259" key="1">
    <source>
        <dbReference type="Pfam" id="PF13966"/>
    </source>
</evidence>
<sequence>MTLANGGYWDFQKIKDCLLEDIWQRIRANPPPNPLKGPDTWRWMFAKNDKLSVKKAHSLISEVESNESSKGWSNIWKWEGHLRIRSFLWLARRGRLSTSALCAQRHVIPSDSCLRCNA</sequence>
<dbReference type="EMBL" id="JBBNAG010000003">
    <property type="protein sequence ID" value="KAK9148531.1"/>
    <property type="molecule type" value="Genomic_DNA"/>
</dbReference>
<keyword evidence="3" id="KW-1185">Reference proteome</keyword>
<accession>A0AAP0K9Q2</accession>
<dbReference type="AlphaFoldDB" id="A0AAP0K9Q2"/>
<comment type="caution">
    <text evidence="2">The sequence shown here is derived from an EMBL/GenBank/DDBJ whole genome shotgun (WGS) entry which is preliminary data.</text>
</comment>
<name>A0AAP0K9Q2_9MAGN</name>
<evidence type="ECO:0000313" key="3">
    <source>
        <dbReference type="Proteomes" id="UP001419268"/>
    </source>
</evidence>
<gene>
    <name evidence="2" type="ORF">Scep_007288</name>
</gene>
<proteinExistence type="predicted"/>
<evidence type="ECO:0000313" key="2">
    <source>
        <dbReference type="EMBL" id="KAK9148531.1"/>
    </source>
</evidence>
<organism evidence="2 3">
    <name type="scientific">Stephania cephalantha</name>
    <dbReference type="NCBI Taxonomy" id="152367"/>
    <lineage>
        <taxon>Eukaryota</taxon>
        <taxon>Viridiplantae</taxon>
        <taxon>Streptophyta</taxon>
        <taxon>Embryophyta</taxon>
        <taxon>Tracheophyta</taxon>
        <taxon>Spermatophyta</taxon>
        <taxon>Magnoliopsida</taxon>
        <taxon>Ranunculales</taxon>
        <taxon>Menispermaceae</taxon>
        <taxon>Menispermoideae</taxon>
        <taxon>Cissampelideae</taxon>
        <taxon>Stephania</taxon>
    </lineage>
</organism>
<dbReference type="Pfam" id="PF13966">
    <property type="entry name" value="zf-RVT"/>
    <property type="match status" value="1"/>
</dbReference>
<dbReference type="Proteomes" id="UP001419268">
    <property type="component" value="Unassembled WGS sequence"/>
</dbReference>
<dbReference type="InterPro" id="IPR026960">
    <property type="entry name" value="RVT-Znf"/>
</dbReference>